<dbReference type="EMBL" id="BOQE01000001">
    <property type="protein sequence ID" value="GIM47587.1"/>
    <property type="molecule type" value="Genomic_DNA"/>
</dbReference>
<comment type="caution">
    <text evidence="2">The sequence shown here is derived from an EMBL/GenBank/DDBJ whole genome shotgun (WGS) entry which is preliminary data.</text>
</comment>
<dbReference type="AlphaFoldDB" id="A0AAV4LID3"/>
<dbReference type="RefSeq" id="WP_282200549.1">
    <property type="nucleotide sequence ID" value="NZ_BOQE01000001.1"/>
</dbReference>
<dbReference type="SMART" id="SM00530">
    <property type="entry name" value="HTH_XRE"/>
    <property type="match status" value="1"/>
</dbReference>
<dbReference type="Proteomes" id="UP001057291">
    <property type="component" value="Unassembled WGS sequence"/>
</dbReference>
<dbReference type="CDD" id="cd00093">
    <property type="entry name" value="HTH_XRE"/>
    <property type="match status" value="1"/>
</dbReference>
<accession>A0AAV4LID3</accession>
<reference evidence="2" key="1">
    <citation type="journal article" date="2023" name="Int. J. Syst. Evol. Microbiol.">
        <title>Collibacillus ludicampi gen. nov., sp. nov., a new soil bacterium of the family Alicyclobacillaceae.</title>
        <authorList>
            <person name="Jojima T."/>
            <person name="Ioku Y."/>
            <person name="Fukuta Y."/>
            <person name="Shirasaka N."/>
            <person name="Matsumura Y."/>
            <person name="Mori M."/>
        </authorList>
    </citation>
    <scope>NUCLEOTIDE SEQUENCE</scope>
    <source>
        <strain evidence="2">TP075</strain>
    </source>
</reference>
<dbReference type="PROSITE" id="PS50943">
    <property type="entry name" value="HTH_CROC1"/>
    <property type="match status" value="1"/>
</dbReference>
<dbReference type="InterPro" id="IPR001387">
    <property type="entry name" value="Cro/C1-type_HTH"/>
</dbReference>
<feature type="domain" description="HTH cro/C1-type" evidence="1">
    <location>
        <begin position="10"/>
        <end position="49"/>
    </location>
</feature>
<keyword evidence="3" id="KW-1185">Reference proteome</keyword>
<dbReference type="Pfam" id="PF13560">
    <property type="entry name" value="HTH_31"/>
    <property type="match status" value="1"/>
</dbReference>
<dbReference type="SUPFAM" id="SSF47413">
    <property type="entry name" value="lambda repressor-like DNA-binding domains"/>
    <property type="match status" value="1"/>
</dbReference>
<proteinExistence type="predicted"/>
<name>A0AAV4LID3_9BACL</name>
<evidence type="ECO:0000313" key="3">
    <source>
        <dbReference type="Proteomes" id="UP001057291"/>
    </source>
</evidence>
<organism evidence="2 3">
    <name type="scientific">Collibacillus ludicampi</name>
    <dbReference type="NCBI Taxonomy" id="2771369"/>
    <lineage>
        <taxon>Bacteria</taxon>
        <taxon>Bacillati</taxon>
        <taxon>Bacillota</taxon>
        <taxon>Bacilli</taxon>
        <taxon>Bacillales</taxon>
        <taxon>Alicyclobacillaceae</taxon>
        <taxon>Collibacillus</taxon>
    </lineage>
</organism>
<protein>
    <recommendedName>
        <fullName evidence="1">HTH cro/C1-type domain-containing protein</fullName>
    </recommendedName>
</protein>
<dbReference type="InterPro" id="IPR010982">
    <property type="entry name" value="Lambda_DNA-bd_dom_sf"/>
</dbReference>
<sequence>MTSTEVGALLRMCREMAGLSQDALAQQLHSNRNTISRIENGKDMPEIDLFVNWAFATRANGIVEAYLSQQLRGQEQAQAFFQIMHAIRDVAAVLSKFQIA</sequence>
<evidence type="ECO:0000259" key="1">
    <source>
        <dbReference type="PROSITE" id="PS50943"/>
    </source>
</evidence>
<gene>
    <name evidence="2" type="ORF">DNHGIG_31360</name>
</gene>
<dbReference type="GO" id="GO:0003677">
    <property type="term" value="F:DNA binding"/>
    <property type="evidence" value="ECO:0007669"/>
    <property type="project" value="InterPro"/>
</dbReference>
<dbReference type="Gene3D" id="1.10.260.40">
    <property type="entry name" value="lambda repressor-like DNA-binding domains"/>
    <property type="match status" value="1"/>
</dbReference>
<evidence type="ECO:0000313" key="2">
    <source>
        <dbReference type="EMBL" id="GIM47587.1"/>
    </source>
</evidence>